<dbReference type="InterPro" id="IPR001607">
    <property type="entry name" value="Znf_UBP"/>
</dbReference>
<keyword evidence="4" id="KW-1185">Reference proteome</keyword>
<evidence type="ECO:0000313" key="3">
    <source>
        <dbReference type="EMBL" id="WSE27173.1"/>
    </source>
</evidence>
<dbReference type="Proteomes" id="UP001330812">
    <property type="component" value="Chromosome"/>
</dbReference>
<dbReference type="Gene3D" id="3.30.40.10">
    <property type="entry name" value="Zinc/RING finger domain, C3HC4 (zinc finger)"/>
    <property type="match status" value="1"/>
</dbReference>
<name>A0ABZ1I0R6_9PSEU</name>
<sequence length="116" mass="12591">MDGIDPTVPPSGTGCVDCDAASPQGWWYHLRRCAQCGHIGCCDTSPSQHATAHNAATGHPVIRSFEPGETWFWNYTTQEKHDDGPILVAPISKPAGQPAPAPADRLPADWEDHLHR</sequence>
<dbReference type="EMBL" id="CP142149">
    <property type="protein sequence ID" value="WSE27173.1"/>
    <property type="molecule type" value="Genomic_DNA"/>
</dbReference>
<reference evidence="3 4" key="1">
    <citation type="journal article" date="2015" name="Int. J. Syst. Evol. Microbiol.">
        <title>Amycolatopsis rhabdoformis sp. nov., an actinomycete isolated from a tropical forest soil.</title>
        <authorList>
            <person name="Souza W.R."/>
            <person name="Silva R.E."/>
            <person name="Goodfellow M."/>
            <person name="Busarakam K."/>
            <person name="Figueiro F.S."/>
            <person name="Ferreira D."/>
            <person name="Rodrigues-Filho E."/>
            <person name="Moraes L.A.B."/>
            <person name="Zucchi T.D."/>
        </authorList>
    </citation>
    <scope>NUCLEOTIDE SEQUENCE [LARGE SCALE GENOMIC DNA]</scope>
    <source>
        <strain evidence="3 4">NCIMB 14900</strain>
    </source>
</reference>
<organism evidence="3 4">
    <name type="scientific">Amycolatopsis rhabdoformis</name>
    <dbReference type="NCBI Taxonomy" id="1448059"/>
    <lineage>
        <taxon>Bacteria</taxon>
        <taxon>Bacillati</taxon>
        <taxon>Actinomycetota</taxon>
        <taxon>Actinomycetes</taxon>
        <taxon>Pseudonocardiales</taxon>
        <taxon>Pseudonocardiaceae</taxon>
        <taxon>Amycolatopsis</taxon>
    </lineage>
</organism>
<dbReference type="Pfam" id="PF02148">
    <property type="entry name" value="zf-UBP"/>
    <property type="match status" value="1"/>
</dbReference>
<proteinExistence type="predicted"/>
<feature type="compositionally biased region" description="Basic and acidic residues" evidence="1">
    <location>
        <begin position="106"/>
        <end position="116"/>
    </location>
</feature>
<dbReference type="PROSITE" id="PS50271">
    <property type="entry name" value="ZF_UBP"/>
    <property type="match status" value="1"/>
</dbReference>
<accession>A0ABZ1I0R6</accession>
<evidence type="ECO:0000256" key="1">
    <source>
        <dbReference type="SAM" id="MobiDB-lite"/>
    </source>
</evidence>
<dbReference type="SUPFAM" id="SSF57850">
    <property type="entry name" value="RING/U-box"/>
    <property type="match status" value="1"/>
</dbReference>
<evidence type="ECO:0000259" key="2">
    <source>
        <dbReference type="PROSITE" id="PS50271"/>
    </source>
</evidence>
<dbReference type="InterPro" id="IPR013083">
    <property type="entry name" value="Znf_RING/FYVE/PHD"/>
</dbReference>
<protein>
    <submittedName>
        <fullName evidence="3">UBP-type zinc finger domain-containing protein</fullName>
    </submittedName>
</protein>
<dbReference type="RefSeq" id="WP_326566183.1">
    <property type="nucleotide sequence ID" value="NZ_CP142149.1"/>
</dbReference>
<feature type="domain" description="UBP-type" evidence="2">
    <location>
        <begin position="1"/>
        <end position="99"/>
    </location>
</feature>
<evidence type="ECO:0000313" key="4">
    <source>
        <dbReference type="Proteomes" id="UP001330812"/>
    </source>
</evidence>
<feature type="region of interest" description="Disordered" evidence="1">
    <location>
        <begin position="84"/>
        <end position="116"/>
    </location>
</feature>
<gene>
    <name evidence="3" type="ORF">VSH64_30440</name>
</gene>